<dbReference type="GO" id="GO:0004519">
    <property type="term" value="F:endonuclease activity"/>
    <property type="evidence" value="ECO:0007669"/>
    <property type="project" value="UniProtKB-KW"/>
</dbReference>
<name>A0ABS5C8I8_9BACL</name>
<dbReference type="InterPro" id="IPR002711">
    <property type="entry name" value="HNH"/>
</dbReference>
<evidence type="ECO:0000259" key="1">
    <source>
        <dbReference type="SMART" id="SM00507"/>
    </source>
</evidence>
<protein>
    <submittedName>
        <fullName evidence="2">HNH endonuclease</fullName>
    </submittedName>
</protein>
<accession>A0ABS5C8I8</accession>
<comment type="caution">
    <text evidence="2">The sequence shown here is derived from an EMBL/GenBank/DDBJ whole genome shotgun (WGS) entry which is preliminary data.</text>
</comment>
<dbReference type="InterPro" id="IPR052892">
    <property type="entry name" value="NA-targeting_endonuclease"/>
</dbReference>
<keyword evidence="2" id="KW-0540">Nuclease</keyword>
<keyword evidence="2" id="KW-0378">Hydrolase</keyword>
<dbReference type="Gene3D" id="1.10.30.50">
    <property type="match status" value="1"/>
</dbReference>
<dbReference type="PANTHER" id="PTHR33877:SF2">
    <property type="entry name" value="OS07G0170200 PROTEIN"/>
    <property type="match status" value="1"/>
</dbReference>
<reference evidence="2 3" key="1">
    <citation type="submission" date="2021-04" db="EMBL/GenBank/DDBJ databases">
        <title>Paenibacillus sp. DLE-14 whole genome sequence.</title>
        <authorList>
            <person name="Ham Y.J."/>
        </authorList>
    </citation>
    <scope>NUCLEOTIDE SEQUENCE [LARGE SCALE GENOMIC DNA]</scope>
    <source>
        <strain evidence="2 3">DLE-14</strain>
    </source>
</reference>
<dbReference type="Pfam" id="PF01844">
    <property type="entry name" value="HNH"/>
    <property type="match status" value="1"/>
</dbReference>
<evidence type="ECO:0000313" key="3">
    <source>
        <dbReference type="Proteomes" id="UP000673394"/>
    </source>
</evidence>
<sequence>MPIKGAFTYKTSLLNDRGRGHIRLRGHRETGKRWSTDIPTEMAVRMVEEGAAGIINPGLIHKLYTKTDFRLLVLQRDDYICKYCGRYGDTIDHVLPKSKGGLSSPANCVCACATCNLKKADKLDFVFDDF</sequence>
<organism evidence="2 3">
    <name type="scientific">Paenibacillus lignilyticus</name>
    <dbReference type="NCBI Taxonomy" id="1172615"/>
    <lineage>
        <taxon>Bacteria</taxon>
        <taxon>Bacillati</taxon>
        <taxon>Bacillota</taxon>
        <taxon>Bacilli</taxon>
        <taxon>Bacillales</taxon>
        <taxon>Paenibacillaceae</taxon>
        <taxon>Paenibacillus</taxon>
    </lineage>
</organism>
<feature type="domain" description="HNH nuclease" evidence="1">
    <location>
        <begin position="68"/>
        <end position="117"/>
    </location>
</feature>
<dbReference type="Proteomes" id="UP000673394">
    <property type="component" value="Unassembled WGS sequence"/>
</dbReference>
<evidence type="ECO:0000313" key="2">
    <source>
        <dbReference type="EMBL" id="MBP3962319.1"/>
    </source>
</evidence>
<dbReference type="EMBL" id="JAGKSP010000002">
    <property type="protein sequence ID" value="MBP3962319.1"/>
    <property type="molecule type" value="Genomic_DNA"/>
</dbReference>
<dbReference type="SMART" id="SM00507">
    <property type="entry name" value="HNHc"/>
    <property type="match status" value="1"/>
</dbReference>
<gene>
    <name evidence="2" type="ORF">I8J30_06300</name>
</gene>
<keyword evidence="2" id="KW-0255">Endonuclease</keyword>
<dbReference type="InterPro" id="IPR003615">
    <property type="entry name" value="HNH_nuc"/>
</dbReference>
<proteinExistence type="predicted"/>
<dbReference type="CDD" id="cd00085">
    <property type="entry name" value="HNHc"/>
    <property type="match status" value="1"/>
</dbReference>
<dbReference type="PANTHER" id="PTHR33877">
    <property type="entry name" value="SLL1193 PROTEIN"/>
    <property type="match status" value="1"/>
</dbReference>
<keyword evidence="3" id="KW-1185">Reference proteome</keyword>